<evidence type="ECO:0000313" key="7">
    <source>
        <dbReference type="EMBL" id="TXL70696.1"/>
    </source>
</evidence>
<evidence type="ECO:0000313" key="8">
    <source>
        <dbReference type="Proteomes" id="UP000321638"/>
    </source>
</evidence>
<dbReference type="Proteomes" id="UP000321638">
    <property type="component" value="Unassembled WGS sequence"/>
</dbReference>
<comment type="catalytic activity">
    <reaction evidence="5">
        <text>L-threonine = acetaldehyde + glycine</text>
        <dbReference type="Rhea" id="RHEA:19625"/>
        <dbReference type="ChEBI" id="CHEBI:15343"/>
        <dbReference type="ChEBI" id="CHEBI:57305"/>
        <dbReference type="ChEBI" id="CHEBI:57926"/>
        <dbReference type="EC" id="4.1.2.48"/>
    </reaction>
</comment>
<dbReference type="EC" id="4.1.2.48" evidence="5"/>
<dbReference type="AlphaFoldDB" id="A0A5C8PBF9"/>
<dbReference type="InterPro" id="IPR015424">
    <property type="entry name" value="PyrdxlP-dep_Trfase"/>
</dbReference>
<dbReference type="Gene3D" id="3.40.640.10">
    <property type="entry name" value="Type I PLP-dependent aspartate aminotransferase-like (Major domain)"/>
    <property type="match status" value="1"/>
</dbReference>
<sequence>MDAVLDFRSDNTAGAHPAIIEALGRAYRAGPMASYGEDPLTERVVQRLRAIFEHASLVAYPVATGTAANALALSCLTPPWGVVYCHPAAHIQVDEAGAPELFSGGAKLVPVDGPAGKLDAQALAAVLAQDVKGVVHHPQPAAVSITQATECGTSYTPDEVGTLAALAKEHGLAVHMDGARLANAVVHLGCTPAAVTWRAGVDVLSFGATKNGALGAEAVVFFDPAKAREFEFRRKRGGHLFSKMRLLSAQLDAYLDNGLWLANARHANAMAEGLENGLSRLNSVRLLYPRQANELFVALPDAIAERLRAAGALFYPWPSDRPGETAYRFVTSFETRPEQVARAVAAAAG</sequence>
<dbReference type="SUPFAM" id="SSF53383">
    <property type="entry name" value="PLP-dependent transferases"/>
    <property type="match status" value="1"/>
</dbReference>
<accession>A0A5C8PBF9</accession>
<dbReference type="InterPro" id="IPR015421">
    <property type="entry name" value="PyrdxlP-dep_Trfase_major"/>
</dbReference>
<comment type="similarity">
    <text evidence="2 5">Belongs to the threonine aldolase family.</text>
</comment>
<dbReference type="Pfam" id="PF01212">
    <property type="entry name" value="Beta_elim_lyase"/>
    <property type="match status" value="1"/>
</dbReference>
<dbReference type="InterPro" id="IPR001597">
    <property type="entry name" value="ArAA_b-elim_lyase/Thr_aldolase"/>
</dbReference>
<organism evidence="7 8">
    <name type="scientific">Vineibacter terrae</name>
    <dbReference type="NCBI Taxonomy" id="2586908"/>
    <lineage>
        <taxon>Bacteria</taxon>
        <taxon>Pseudomonadati</taxon>
        <taxon>Pseudomonadota</taxon>
        <taxon>Alphaproteobacteria</taxon>
        <taxon>Hyphomicrobiales</taxon>
        <taxon>Vineibacter</taxon>
    </lineage>
</organism>
<comment type="catalytic activity">
    <reaction evidence="5">
        <text>L-allo-threonine = acetaldehyde + glycine</text>
        <dbReference type="Rhea" id="RHEA:26209"/>
        <dbReference type="ChEBI" id="CHEBI:15343"/>
        <dbReference type="ChEBI" id="CHEBI:57305"/>
        <dbReference type="ChEBI" id="CHEBI:58585"/>
        <dbReference type="EC" id="4.1.2.48"/>
    </reaction>
</comment>
<comment type="function">
    <text evidence="5">Catalyzes the cleavage of L-allo-threonine and L-threonine to glycine and acetaldehyde.</text>
</comment>
<dbReference type="PANTHER" id="PTHR48097">
    <property type="entry name" value="L-THREONINE ALDOLASE-RELATED"/>
    <property type="match status" value="1"/>
</dbReference>
<dbReference type="GO" id="GO:0008732">
    <property type="term" value="F:L-allo-threonine aldolase activity"/>
    <property type="evidence" value="ECO:0007669"/>
    <property type="project" value="RHEA"/>
</dbReference>
<feature type="domain" description="Aromatic amino acid beta-eliminating lyase/threonine aldolase" evidence="6">
    <location>
        <begin position="6"/>
        <end position="286"/>
    </location>
</feature>
<dbReference type="EMBL" id="VDUZ01000055">
    <property type="protein sequence ID" value="TXL70696.1"/>
    <property type="molecule type" value="Genomic_DNA"/>
</dbReference>
<dbReference type="PANTHER" id="PTHR48097:SF5">
    <property type="entry name" value="LOW SPECIFICITY L-THREONINE ALDOLASE"/>
    <property type="match status" value="1"/>
</dbReference>
<proteinExistence type="inferred from homology"/>
<dbReference type="PIRSF" id="PIRSF038940">
    <property type="entry name" value="Low_specificity_LTA"/>
    <property type="match status" value="1"/>
</dbReference>
<dbReference type="OrthoDB" id="9774495at2"/>
<evidence type="ECO:0000256" key="5">
    <source>
        <dbReference type="PIRNR" id="PIRNR038940"/>
    </source>
</evidence>
<comment type="caution">
    <text evidence="7">The sequence shown here is derived from an EMBL/GenBank/DDBJ whole genome shotgun (WGS) entry which is preliminary data.</text>
</comment>
<comment type="cofactor">
    <cofactor evidence="1 5">
        <name>pyridoxal 5'-phosphate</name>
        <dbReference type="ChEBI" id="CHEBI:597326"/>
    </cofactor>
</comment>
<dbReference type="Gene3D" id="3.90.1150.10">
    <property type="entry name" value="Aspartate Aminotransferase, domain 1"/>
    <property type="match status" value="1"/>
</dbReference>
<dbReference type="RefSeq" id="WP_147851374.1">
    <property type="nucleotide sequence ID" value="NZ_VDUZ01000055.1"/>
</dbReference>
<keyword evidence="8" id="KW-1185">Reference proteome</keyword>
<dbReference type="GO" id="GO:0006567">
    <property type="term" value="P:L-threonine catabolic process"/>
    <property type="evidence" value="ECO:0007669"/>
    <property type="project" value="UniProtKB-UniRule"/>
</dbReference>
<evidence type="ECO:0000256" key="1">
    <source>
        <dbReference type="ARBA" id="ARBA00001933"/>
    </source>
</evidence>
<keyword evidence="5" id="KW-0456">Lyase</keyword>
<protein>
    <recommendedName>
        <fullName evidence="5">L-threonine aldolase</fullName>
        <ecNumber evidence="5">4.1.2.48</ecNumber>
    </recommendedName>
</protein>
<evidence type="ECO:0000256" key="3">
    <source>
        <dbReference type="ARBA" id="ARBA00011881"/>
    </source>
</evidence>
<name>A0A5C8PBF9_9HYPH</name>
<evidence type="ECO:0000259" key="6">
    <source>
        <dbReference type="Pfam" id="PF01212"/>
    </source>
</evidence>
<evidence type="ECO:0000256" key="4">
    <source>
        <dbReference type="ARBA" id="ARBA00022898"/>
    </source>
</evidence>
<reference evidence="7 8" key="1">
    <citation type="submission" date="2019-06" db="EMBL/GenBank/DDBJ databases">
        <title>New taxonomy in bacterial strain CC-CFT640, isolated from vineyard.</title>
        <authorList>
            <person name="Lin S.-Y."/>
            <person name="Tsai C.-F."/>
            <person name="Young C.-C."/>
        </authorList>
    </citation>
    <scope>NUCLEOTIDE SEQUENCE [LARGE SCALE GENOMIC DNA]</scope>
    <source>
        <strain evidence="7 8">CC-CFT640</strain>
    </source>
</reference>
<dbReference type="InterPro" id="IPR015422">
    <property type="entry name" value="PyrdxlP-dep_Trfase_small"/>
</dbReference>
<evidence type="ECO:0000256" key="2">
    <source>
        <dbReference type="ARBA" id="ARBA00006966"/>
    </source>
</evidence>
<gene>
    <name evidence="7" type="ORF">FHP25_33555</name>
</gene>
<dbReference type="InterPro" id="IPR026273">
    <property type="entry name" value="Low_specificity_L-TA_bact"/>
</dbReference>
<comment type="subunit">
    <text evidence="3">Homotetramer.</text>
</comment>
<keyword evidence="4 5" id="KW-0663">Pyridoxal phosphate</keyword>